<evidence type="ECO:0000256" key="1">
    <source>
        <dbReference type="SAM" id="Phobius"/>
    </source>
</evidence>
<sequence>MGERALVRTNDETEGHWYKLGERALELAIFEPKQQDATKEKLQQLRGRLIAQHSVCLLFVFTDAFFELPGVPKLPKADVGGMLFSEHAELVSWFSWQLPSSMLVDFIDAGAKTLIFELEFLAVLLAIECWHWRLTLGEVRGVMESLPQTLKFLIETLSAGLVPLLAVFLRVISAMLWHLFVLISATVCVLSWAAETECKTATSSKSSGLLQVMTRTGSEVEVSHQLRVRWIQKMQKDPDLLVKAAKQVGIDLPHLSVLNTWNASSFVDLTSPSPTLSDVEQKLDNEITSDTDYSNVANGATKAIASFFSKLATGTDVQLQDALGAAWEGGGSDLLIAGVALINPAVAILATFSLPFMSLLTGGPESSPYQDLYNTVMKEVKVLIVTAGLKRAQAQMQILANDLEVLPGFLSRKYTTPTDVEKSIRLSFFLTLQYQMGLVQADLFQECYTGSTESYDCKTVGMRCTVFPALAHAQLHMAIFTELMAAMPEYRSQFEKQAKAQARTYFRICLRMYEYCRSDGNDRPWAQTRADEVQEKTYEQLTWLAGLYGETPDLMHLQRMIFLPDRDVSSFTSQSAGWVDSQSGHLLRGFYVKDGGGSHTDQITKYREVSFPSSYSSGDMKLLDVTLRNHCERQSVPSRSGQGYRTVCYDTRYLRCPAGWFVYGLYRKHSGITGLTRVDCRRPKSAEKTHLNCEELYLSALDSGTVNSWMECPEHKLITELVIDDWEAFLAWNRDGMDRLNRMTCCDVKW</sequence>
<evidence type="ECO:0000313" key="3">
    <source>
        <dbReference type="Proteomes" id="UP001642484"/>
    </source>
</evidence>
<proteinExistence type="predicted"/>
<dbReference type="EMBL" id="CAXAMN010013581">
    <property type="protein sequence ID" value="CAK9041247.1"/>
    <property type="molecule type" value="Genomic_DNA"/>
</dbReference>
<evidence type="ECO:0000313" key="2">
    <source>
        <dbReference type="EMBL" id="CAK9041247.1"/>
    </source>
</evidence>
<name>A0ABP0LPW7_9DINO</name>
<comment type="caution">
    <text evidence="2">The sequence shown here is derived from an EMBL/GenBank/DDBJ whole genome shotgun (WGS) entry which is preliminary data.</text>
</comment>
<accession>A0ABP0LPW7</accession>
<keyword evidence="1" id="KW-0812">Transmembrane</keyword>
<keyword evidence="3" id="KW-1185">Reference proteome</keyword>
<gene>
    <name evidence="2" type="ORF">CCMP2556_LOCUS22130</name>
</gene>
<reference evidence="2 3" key="1">
    <citation type="submission" date="2024-02" db="EMBL/GenBank/DDBJ databases">
        <authorList>
            <person name="Chen Y."/>
            <person name="Shah S."/>
            <person name="Dougan E. K."/>
            <person name="Thang M."/>
            <person name="Chan C."/>
        </authorList>
    </citation>
    <scope>NUCLEOTIDE SEQUENCE [LARGE SCALE GENOMIC DNA]</scope>
</reference>
<protein>
    <submittedName>
        <fullName evidence="2">Uncharacterized protein</fullName>
    </submittedName>
</protein>
<keyword evidence="1" id="KW-0472">Membrane</keyword>
<organism evidence="2 3">
    <name type="scientific">Durusdinium trenchii</name>
    <dbReference type="NCBI Taxonomy" id="1381693"/>
    <lineage>
        <taxon>Eukaryota</taxon>
        <taxon>Sar</taxon>
        <taxon>Alveolata</taxon>
        <taxon>Dinophyceae</taxon>
        <taxon>Suessiales</taxon>
        <taxon>Symbiodiniaceae</taxon>
        <taxon>Durusdinium</taxon>
    </lineage>
</organism>
<feature type="transmembrane region" description="Helical" evidence="1">
    <location>
        <begin position="176"/>
        <end position="194"/>
    </location>
</feature>
<dbReference type="Proteomes" id="UP001642484">
    <property type="component" value="Unassembled WGS sequence"/>
</dbReference>
<keyword evidence="1" id="KW-1133">Transmembrane helix</keyword>